<dbReference type="SUPFAM" id="SSF57829">
    <property type="entry name" value="Zn-binding ribosomal proteins"/>
    <property type="match status" value="1"/>
</dbReference>
<proteinExistence type="inferred from homology"/>
<organism evidence="6 7">
    <name type="scientific">candidate division WWE3 bacterium CG08_land_8_20_14_0_20_41_10</name>
    <dbReference type="NCBI Taxonomy" id="1975085"/>
    <lineage>
        <taxon>Bacteria</taxon>
        <taxon>Katanobacteria</taxon>
    </lineage>
</organism>
<dbReference type="InterPro" id="IPR018264">
    <property type="entry name" value="Ribosomal_bL33_CS"/>
</dbReference>
<gene>
    <name evidence="5 6" type="primary">rpmG</name>
    <name evidence="6" type="ORF">COT50_03400</name>
</gene>
<dbReference type="PANTHER" id="PTHR43168">
    <property type="entry name" value="50S RIBOSOMAL PROTEIN L33, CHLOROPLASTIC"/>
    <property type="match status" value="1"/>
</dbReference>
<protein>
    <recommendedName>
        <fullName evidence="4 5">Large ribosomal subunit protein bL33</fullName>
    </recommendedName>
</protein>
<dbReference type="Proteomes" id="UP000231252">
    <property type="component" value="Unassembled WGS sequence"/>
</dbReference>
<sequence length="57" mass="6500">MAKKTNRVLIGLQCGVCKSSNYVTSKNKVNDAEKLEIKKFCKKCQKTTAHKEKQKLK</sequence>
<keyword evidence="3 5" id="KW-0687">Ribonucleoprotein</keyword>
<evidence type="ECO:0000256" key="3">
    <source>
        <dbReference type="ARBA" id="ARBA00023274"/>
    </source>
</evidence>
<dbReference type="NCBIfam" id="NF001860">
    <property type="entry name" value="PRK00595.1"/>
    <property type="match status" value="1"/>
</dbReference>
<dbReference type="GO" id="GO:0006412">
    <property type="term" value="P:translation"/>
    <property type="evidence" value="ECO:0007669"/>
    <property type="project" value="UniProtKB-UniRule"/>
</dbReference>
<evidence type="ECO:0000256" key="4">
    <source>
        <dbReference type="ARBA" id="ARBA00035176"/>
    </source>
</evidence>
<dbReference type="InterPro" id="IPR001705">
    <property type="entry name" value="Ribosomal_bL33"/>
</dbReference>
<comment type="caution">
    <text evidence="6">The sequence shown here is derived from an EMBL/GenBank/DDBJ whole genome shotgun (WGS) entry which is preliminary data.</text>
</comment>
<name>A0A2H0XB34_UNCKA</name>
<dbReference type="InterPro" id="IPR011332">
    <property type="entry name" value="Ribosomal_zn-bd"/>
</dbReference>
<dbReference type="NCBIfam" id="NF001764">
    <property type="entry name" value="PRK00504.1"/>
    <property type="match status" value="1"/>
</dbReference>
<dbReference type="Gene3D" id="2.20.28.120">
    <property type="entry name" value="Ribosomal protein L33"/>
    <property type="match status" value="1"/>
</dbReference>
<dbReference type="GO" id="GO:0005737">
    <property type="term" value="C:cytoplasm"/>
    <property type="evidence" value="ECO:0007669"/>
    <property type="project" value="UniProtKB-ARBA"/>
</dbReference>
<evidence type="ECO:0000313" key="6">
    <source>
        <dbReference type="EMBL" id="PIS22150.1"/>
    </source>
</evidence>
<evidence type="ECO:0000256" key="5">
    <source>
        <dbReference type="HAMAP-Rule" id="MF_00294"/>
    </source>
</evidence>
<dbReference type="HAMAP" id="MF_00294">
    <property type="entry name" value="Ribosomal_bL33"/>
    <property type="match status" value="1"/>
</dbReference>
<dbReference type="GO" id="GO:0003735">
    <property type="term" value="F:structural constituent of ribosome"/>
    <property type="evidence" value="ECO:0007669"/>
    <property type="project" value="InterPro"/>
</dbReference>
<dbReference type="InterPro" id="IPR038584">
    <property type="entry name" value="Ribosomal_bL33_sf"/>
</dbReference>
<accession>A0A2H0XB34</accession>
<evidence type="ECO:0000313" key="7">
    <source>
        <dbReference type="Proteomes" id="UP000231252"/>
    </source>
</evidence>
<comment type="similarity">
    <text evidence="1 5">Belongs to the bacterial ribosomal protein bL33 family.</text>
</comment>
<dbReference type="PROSITE" id="PS00582">
    <property type="entry name" value="RIBOSOMAL_L33"/>
    <property type="match status" value="1"/>
</dbReference>
<dbReference type="NCBIfam" id="TIGR01023">
    <property type="entry name" value="rpmG_bact"/>
    <property type="match status" value="1"/>
</dbReference>
<reference evidence="7" key="1">
    <citation type="submission" date="2017-09" db="EMBL/GenBank/DDBJ databases">
        <title>Depth-based differentiation of microbial function through sediment-hosted aquifers and enrichment of novel symbionts in the deep terrestrial subsurface.</title>
        <authorList>
            <person name="Probst A.J."/>
            <person name="Ladd B."/>
            <person name="Jarett J.K."/>
            <person name="Geller-Mcgrath D.E."/>
            <person name="Sieber C.M.K."/>
            <person name="Emerson J.B."/>
            <person name="Anantharaman K."/>
            <person name="Thomas B.C."/>
            <person name="Malmstrom R."/>
            <person name="Stieglmeier M."/>
            <person name="Klingl A."/>
            <person name="Woyke T."/>
            <person name="Ryan C.M."/>
            <person name="Banfield J.F."/>
        </authorList>
    </citation>
    <scope>NUCLEOTIDE SEQUENCE [LARGE SCALE GENOMIC DNA]</scope>
</reference>
<dbReference type="EMBL" id="PEYU01000076">
    <property type="protein sequence ID" value="PIS22150.1"/>
    <property type="molecule type" value="Genomic_DNA"/>
</dbReference>
<dbReference type="PANTHER" id="PTHR43168:SF2">
    <property type="entry name" value="LARGE RIBOSOMAL SUBUNIT PROTEIN BL33C"/>
    <property type="match status" value="1"/>
</dbReference>
<keyword evidence="2 5" id="KW-0689">Ribosomal protein</keyword>
<dbReference type="GO" id="GO:1990904">
    <property type="term" value="C:ribonucleoprotein complex"/>
    <property type="evidence" value="ECO:0007669"/>
    <property type="project" value="UniProtKB-KW"/>
</dbReference>
<dbReference type="Pfam" id="PF00471">
    <property type="entry name" value="Ribosomal_L33"/>
    <property type="match status" value="1"/>
</dbReference>
<evidence type="ECO:0000256" key="1">
    <source>
        <dbReference type="ARBA" id="ARBA00007596"/>
    </source>
</evidence>
<dbReference type="AlphaFoldDB" id="A0A2H0XB34"/>
<evidence type="ECO:0000256" key="2">
    <source>
        <dbReference type="ARBA" id="ARBA00022980"/>
    </source>
</evidence>
<dbReference type="GO" id="GO:0005840">
    <property type="term" value="C:ribosome"/>
    <property type="evidence" value="ECO:0007669"/>
    <property type="project" value="UniProtKB-KW"/>
</dbReference>